<proteinExistence type="inferred from homology"/>
<name>A0A8J6JGE0_9FIRM</name>
<feature type="transmembrane region" description="Helical" evidence="13">
    <location>
        <begin position="157"/>
        <end position="178"/>
    </location>
</feature>
<comment type="function">
    <text evidence="1">Multidrug efflux pump.</text>
</comment>
<feature type="transmembrane region" description="Helical" evidence="13">
    <location>
        <begin position="380"/>
        <end position="400"/>
    </location>
</feature>
<accession>A0A8J6JGE0</accession>
<evidence type="ECO:0000256" key="5">
    <source>
        <dbReference type="ARBA" id="ARBA00022448"/>
    </source>
</evidence>
<feature type="transmembrane region" description="Helical" evidence="13">
    <location>
        <begin position="250"/>
        <end position="270"/>
    </location>
</feature>
<evidence type="ECO:0000256" key="8">
    <source>
        <dbReference type="ARBA" id="ARBA00022692"/>
    </source>
</evidence>
<keyword evidence="15" id="KW-1185">Reference proteome</keyword>
<evidence type="ECO:0000256" key="12">
    <source>
        <dbReference type="ARBA" id="ARBA00031636"/>
    </source>
</evidence>
<feature type="transmembrane region" description="Helical" evidence="13">
    <location>
        <begin position="48"/>
        <end position="75"/>
    </location>
</feature>
<comment type="caution">
    <text evidence="14">The sequence shown here is derived from an EMBL/GenBank/DDBJ whole genome shotgun (WGS) entry which is preliminary data.</text>
</comment>
<dbReference type="GO" id="GO:0042910">
    <property type="term" value="F:xenobiotic transmembrane transporter activity"/>
    <property type="evidence" value="ECO:0007669"/>
    <property type="project" value="InterPro"/>
</dbReference>
<dbReference type="PIRSF" id="PIRSF006603">
    <property type="entry name" value="DinF"/>
    <property type="match status" value="1"/>
</dbReference>
<feature type="transmembrane region" description="Helical" evidence="13">
    <location>
        <begin position="314"/>
        <end position="334"/>
    </location>
</feature>
<dbReference type="InterPro" id="IPR048279">
    <property type="entry name" value="MdtK-like"/>
</dbReference>
<keyword evidence="5" id="KW-0813">Transport</keyword>
<evidence type="ECO:0000256" key="6">
    <source>
        <dbReference type="ARBA" id="ARBA00022449"/>
    </source>
</evidence>
<dbReference type="Pfam" id="PF01554">
    <property type="entry name" value="MatE"/>
    <property type="match status" value="2"/>
</dbReference>
<dbReference type="AlphaFoldDB" id="A0A8J6JGE0"/>
<keyword evidence="7" id="KW-1003">Cell membrane</keyword>
<evidence type="ECO:0000256" key="3">
    <source>
        <dbReference type="ARBA" id="ARBA00010199"/>
    </source>
</evidence>
<keyword evidence="8 13" id="KW-0812">Transmembrane</keyword>
<evidence type="ECO:0000256" key="4">
    <source>
        <dbReference type="ARBA" id="ARBA00020268"/>
    </source>
</evidence>
<sequence length="439" mass="46852">MFDNKSLKKLIVPLIIEQFLAVMVGMADIMMVSSAGEAAVSSVALVDLINVLIINIFAALATGGAVVCAQSIGAGHLDQANRSANQLVYIVSAISVALMVLVLLFSRALLGVLFGQVEPPVMEGAITYFVISALSYPFIAVYNGCAALLRSMGNSRASMYVSALMNGLNVVGNAILVFGFSMGVAGVALATLVSRGVACGIMMVLMHSRRNPVRVAQLLRFRLDGRLIGKILRIGVPNGLENSVFQLGRVLLVSMISTFGTAQIAANAVANNIDSFGIIPGQALGLALITVVGQCVGARDWAQVRAYTKKLVKIAYCCIWGLNAVLLLLLPLILRIYNLSDAARQYAFLLILIHNGCAMALWPLSFTLPNALRAAGDVKVPMVISMVSMAAVRLVGSWLLGVKLGLGVVGVWIAMVADWVVRTICFLLRVRQKLWKEHP</sequence>
<keyword evidence="9 13" id="KW-1133">Transmembrane helix</keyword>
<dbReference type="NCBIfam" id="TIGR00797">
    <property type="entry name" value="matE"/>
    <property type="match status" value="1"/>
</dbReference>
<feature type="transmembrane region" description="Helical" evidence="13">
    <location>
        <begin position="282"/>
        <end position="302"/>
    </location>
</feature>
<evidence type="ECO:0000256" key="10">
    <source>
        <dbReference type="ARBA" id="ARBA00023065"/>
    </source>
</evidence>
<evidence type="ECO:0000256" key="11">
    <source>
        <dbReference type="ARBA" id="ARBA00023136"/>
    </source>
</evidence>
<dbReference type="CDD" id="cd13137">
    <property type="entry name" value="MATE_NorM_like"/>
    <property type="match status" value="1"/>
</dbReference>
<keyword evidence="6" id="KW-0050">Antiport</keyword>
<evidence type="ECO:0000256" key="9">
    <source>
        <dbReference type="ARBA" id="ARBA00022989"/>
    </source>
</evidence>
<evidence type="ECO:0000256" key="2">
    <source>
        <dbReference type="ARBA" id="ARBA00004651"/>
    </source>
</evidence>
<dbReference type="EMBL" id="JACOPP010000013">
    <property type="protein sequence ID" value="MBC5734159.1"/>
    <property type="molecule type" value="Genomic_DNA"/>
</dbReference>
<feature type="transmembrane region" description="Helical" evidence="13">
    <location>
        <begin position="346"/>
        <end position="368"/>
    </location>
</feature>
<comment type="subcellular location">
    <subcellularLocation>
        <location evidence="2">Cell membrane</location>
        <topology evidence="2">Multi-pass membrane protein</topology>
    </subcellularLocation>
</comment>
<feature type="transmembrane region" description="Helical" evidence="13">
    <location>
        <begin position="406"/>
        <end position="428"/>
    </location>
</feature>
<protein>
    <recommendedName>
        <fullName evidence="4">Probable multidrug resistance protein NorM</fullName>
    </recommendedName>
    <alternativeName>
        <fullName evidence="12">Multidrug-efflux transporter</fullName>
    </alternativeName>
</protein>
<feature type="transmembrane region" description="Helical" evidence="13">
    <location>
        <begin position="184"/>
        <end position="205"/>
    </location>
</feature>
<dbReference type="InterPro" id="IPR050222">
    <property type="entry name" value="MATE_MdtK"/>
</dbReference>
<evidence type="ECO:0000256" key="7">
    <source>
        <dbReference type="ARBA" id="ARBA00022475"/>
    </source>
</evidence>
<evidence type="ECO:0000256" key="13">
    <source>
        <dbReference type="SAM" id="Phobius"/>
    </source>
</evidence>
<dbReference type="GO" id="GO:0005886">
    <property type="term" value="C:plasma membrane"/>
    <property type="evidence" value="ECO:0007669"/>
    <property type="project" value="UniProtKB-SubCell"/>
</dbReference>
<gene>
    <name evidence="14" type="ORF">H8S57_10540</name>
</gene>
<feature type="transmembrane region" description="Helical" evidence="13">
    <location>
        <begin position="87"/>
        <end position="105"/>
    </location>
</feature>
<keyword evidence="10" id="KW-0406">Ion transport</keyword>
<reference evidence="14" key="1">
    <citation type="submission" date="2020-08" db="EMBL/GenBank/DDBJ databases">
        <title>Genome public.</title>
        <authorList>
            <person name="Liu C."/>
            <person name="Sun Q."/>
        </authorList>
    </citation>
    <scope>NUCLEOTIDE SEQUENCE</scope>
    <source>
        <strain evidence="14">NSJ-51</strain>
    </source>
</reference>
<dbReference type="GO" id="GO:0015297">
    <property type="term" value="F:antiporter activity"/>
    <property type="evidence" value="ECO:0007669"/>
    <property type="project" value="UniProtKB-KW"/>
</dbReference>
<evidence type="ECO:0000256" key="1">
    <source>
        <dbReference type="ARBA" id="ARBA00003408"/>
    </source>
</evidence>
<dbReference type="PANTHER" id="PTHR43298">
    <property type="entry name" value="MULTIDRUG RESISTANCE PROTEIN NORM-RELATED"/>
    <property type="match status" value="1"/>
</dbReference>
<keyword evidence="11 13" id="KW-0472">Membrane</keyword>
<comment type="similarity">
    <text evidence="3">Belongs to the multi antimicrobial extrusion (MATE) (TC 2.A.66.1) family.</text>
</comment>
<organism evidence="14 15">
    <name type="scientific">Lawsonibacter hominis</name>
    <dbReference type="NCBI Taxonomy" id="2763053"/>
    <lineage>
        <taxon>Bacteria</taxon>
        <taxon>Bacillati</taxon>
        <taxon>Bacillota</taxon>
        <taxon>Clostridia</taxon>
        <taxon>Eubacteriales</taxon>
        <taxon>Oscillospiraceae</taxon>
        <taxon>Lawsonibacter</taxon>
    </lineage>
</organism>
<dbReference type="PANTHER" id="PTHR43298:SF2">
    <property type="entry name" value="FMN_FAD EXPORTER YEEO-RELATED"/>
    <property type="match status" value="1"/>
</dbReference>
<dbReference type="InterPro" id="IPR002528">
    <property type="entry name" value="MATE_fam"/>
</dbReference>
<feature type="transmembrane region" description="Helical" evidence="13">
    <location>
        <begin position="125"/>
        <end position="145"/>
    </location>
</feature>
<dbReference type="GO" id="GO:0006811">
    <property type="term" value="P:monoatomic ion transport"/>
    <property type="evidence" value="ECO:0007669"/>
    <property type="project" value="UniProtKB-KW"/>
</dbReference>
<evidence type="ECO:0000313" key="15">
    <source>
        <dbReference type="Proteomes" id="UP000661435"/>
    </source>
</evidence>
<dbReference type="Proteomes" id="UP000661435">
    <property type="component" value="Unassembled WGS sequence"/>
</dbReference>
<evidence type="ECO:0000313" key="14">
    <source>
        <dbReference type="EMBL" id="MBC5734159.1"/>
    </source>
</evidence>